<evidence type="ECO:0000313" key="2">
    <source>
        <dbReference type="EMBL" id="TDK25111.1"/>
    </source>
</evidence>
<dbReference type="InterPro" id="IPR021125">
    <property type="entry name" value="DUF2127"/>
</dbReference>
<feature type="transmembrane region" description="Helical" evidence="1">
    <location>
        <begin position="101"/>
        <end position="121"/>
    </location>
</feature>
<dbReference type="AlphaFoldDB" id="A0A4R5TVJ3"/>
<protein>
    <submittedName>
        <fullName evidence="2">DUF2127 domain-containing protein</fullName>
    </submittedName>
</protein>
<name>A0A4R5TVJ3_9GAMM</name>
<feature type="transmembrane region" description="Helical" evidence="1">
    <location>
        <begin position="68"/>
        <end position="89"/>
    </location>
</feature>
<keyword evidence="3" id="KW-1185">Reference proteome</keyword>
<evidence type="ECO:0000256" key="1">
    <source>
        <dbReference type="SAM" id="Phobius"/>
    </source>
</evidence>
<feature type="transmembrane region" description="Helical" evidence="1">
    <location>
        <begin position="127"/>
        <end position="144"/>
    </location>
</feature>
<keyword evidence="1" id="KW-1133">Transmembrane helix</keyword>
<evidence type="ECO:0000313" key="3">
    <source>
        <dbReference type="Proteomes" id="UP000294796"/>
    </source>
</evidence>
<sequence>MATTVVNDGARSIRAIALFEAAKGLLALAAATALAIVGPASLRASVGNAMAALHVMDADGARPSLLDRITTETVDVAILVIVLYGLMRLVEAWGLWHHRVWASWLGCLGAAAYIPFELYALWRHPDWLTWGVLLLNLLIVAILARDIARRRR</sequence>
<dbReference type="Proteomes" id="UP000294796">
    <property type="component" value="Unassembled WGS sequence"/>
</dbReference>
<reference evidence="2 3" key="1">
    <citation type="submission" date="2019-03" db="EMBL/GenBank/DDBJ databases">
        <title>Luteimonas zhaokaii sp.nov., isolated from the rectal contents of Plateau pika in Yushu, Qinghai Province, China.</title>
        <authorList>
            <person name="Zhang G."/>
        </authorList>
    </citation>
    <scope>NUCLEOTIDE SEQUENCE [LARGE SCALE GENOMIC DNA]</scope>
    <source>
        <strain evidence="2 3">B9</strain>
    </source>
</reference>
<gene>
    <name evidence="2" type="ORF">E2F46_08075</name>
</gene>
<dbReference type="RefSeq" id="WP_133321563.1">
    <property type="nucleotide sequence ID" value="NZ_SMTF01000004.1"/>
</dbReference>
<organism evidence="2 3">
    <name type="scientific">Luteimonas aestuarii</name>
    <dbReference type="NCBI Taxonomy" id="453837"/>
    <lineage>
        <taxon>Bacteria</taxon>
        <taxon>Pseudomonadati</taxon>
        <taxon>Pseudomonadota</taxon>
        <taxon>Gammaproteobacteria</taxon>
        <taxon>Lysobacterales</taxon>
        <taxon>Lysobacteraceae</taxon>
        <taxon>Luteimonas</taxon>
    </lineage>
</organism>
<keyword evidence="1" id="KW-0812">Transmembrane</keyword>
<accession>A0A4R5TVJ3</accession>
<dbReference type="EMBL" id="SMTF01000004">
    <property type="protein sequence ID" value="TDK25111.1"/>
    <property type="molecule type" value="Genomic_DNA"/>
</dbReference>
<dbReference type="OrthoDB" id="121772at2"/>
<keyword evidence="1" id="KW-0472">Membrane</keyword>
<dbReference type="Pfam" id="PF09900">
    <property type="entry name" value="DUF2127"/>
    <property type="match status" value="1"/>
</dbReference>
<comment type="caution">
    <text evidence="2">The sequence shown here is derived from an EMBL/GenBank/DDBJ whole genome shotgun (WGS) entry which is preliminary data.</text>
</comment>
<proteinExistence type="predicted"/>